<evidence type="ECO:0000313" key="3">
    <source>
        <dbReference type="EMBL" id="ART22482.1"/>
    </source>
</evidence>
<accession>A0A2Z2J2R6</accession>
<gene>
    <name evidence="3" type="ORF">CBE89_10785</name>
</gene>
<evidence type="ECO:0000313" key="4">
    <source>
        <dbReference type="Proteomes" id="UP000250197"/>
    </source>
</evidence>
<organism evidence="3 4">
    <name type="scientific">Corynebacterium striatum</name>
    <dbReference type="NCBI Taxonomy" id="43770"/>
    <lineage>
        <taxon>Bacteria</taxon>
        <taxon>Bacillati</taxon>
        <taxon>Actinomycetota</taxon>
        <taxon>Actinomycetes</taxon>
        <taxon>Mycobacteriales</taxon>
        <taxon>Corynebacteriaceae</taxon>
        <taxon>Corynebacterium</taxon>
    </lineage>
</organism>
<dbReference type="RefSeq" id="WP_086892478.1">
    <property type="nucleotide sequence ID" value="NZ_CP021252.1"/>
</dbReference>
<reference evidence="3 4" key="1">
    <citation type="submission" date="2017-05" db="EMBL/GenBank/DDBJ databases">
        <title>Complete genome sequence of Corynebacterium striatum KC-Na-1 isolated from Neophocaena asiaeorientalis in Korea.</title>
        <authorList>
            <person name="Kim J.H."/>
            <person name="Lee K."/>
        </authorList>
    </citation>
    <scope>NUCLEOTIDE SEQUENCE [LARGE SCALE GENOMIC DNA]</scope>
    <source>
        <strain evidence="3 4">KC-Na-01</strain>
    </source>
</reference>
<dbReference type="Proteomes" id="UP000250197">
    <property type="component" value="Chromosome"/>
</dbReference>
<protein>
    <recommendedName>
        <fullName evidence="2">YdhG-like domain-containing protein</fullName>
    </recommendedName>
</protein>
<feature type="domain" description="YdhG-like" evidence="2">
    <location>
        <begin position="112"/>
        <end position="207"/>
    </location>
</feature>
<proteinExistence type="predicted"/>
<feature type="compositionally biased region" description="Polar residues" evidence="1">
    <location>
        <begin position="73"/>
        <end position="86"/>
    </location>
</feature>
<name>A0A2Z2J2R6_CORST</name>
<dbReference type="Pfam" id="PF08818">
    <property type="entry name" value="DUF1801"/>
    <property type="match status" value="1"/>
</dbReference>
<dbReference type="KEGG" id="cstr:CBE89_10785"/>
<dbReference type="AlphaFoldDB" id="A0A2Z2J2R6"/>
<feature type="region of interest" description="Disordered" evidence="1">
    <location>
        <begin position="61"/>
        <end position="90"/>
    </location>
</feature>
<dbReference type="EMBL" id="CP021252">
    <property type="protein sequence ID" value="ART22482.1"/>
    <property type="molecule type" value="Genomic_DNA"/>
</dbReference>
<evidence type="ECO:0000256" key="1">
    <source>
        <dbReference type="SAM" id="MobiDB-lite"/>
    </source>
</evidence>
<dbReference type="SUPFAM" id="SSF159888">
    <property type="entry name" value="YdhG-like"/>
    <property type="match status" value="1"/>
</dbReference>
<dbReference type="InterPro" id="IPR014922">
    <property type="entry name" value="YdhG-like"/>
</dbReference>
<evidence type="ECO:0000259" key="2">
    <source>
        <dbReference type="Pfam" id="PF08818"/>
    </source>
</evidence>
<sequence length="216" mass="23615">MTDFESIAGVGRPARDALRAAGIANLEAMDGRGWEELLVLHGVGKRGLERLNAALQEQGMGLHGAPAPEERSATFTRGHTGKNSENMAGAMTGESVGDYLAGLEDKRRAHGELLLELFGRVTQTEPRMWGPTMVGYGEVHYRYATGREGDTFQVGFSPRKAKISLYGLPHDEDLLEHLGKHTVSKSCLYINKPEDVDLKVLEELIRRGWESAPAGC</sequence>